<feature type="domain" description="Cytochrome c assembly protein" evidence="2">
    <location>
        <begin position="70"/>
        <end position="266"/>
    </location>
</feature>
<dbReference type="Pfam" id="PF01578">
    <property type="entry name" value="Cytochrom_C_asm"/>
    <property type="match status" value="1"/>
</dbReference>
<dbReference type="GO" id="GO:0020037">
    <property type="term" value="F:heme binding"/>
    <property type="evidence" value="ECO:0007669"/>
    <property type="project" value="InterPro"/>
</dbReference>
<comment type="caution">
    <text evidence="3">The sequence shown here is derived from an EMBL/GenBank/DDBJ whole genome shotgun (WGS) entry which is preliminary data.</text>
</comment>
<dbReference type="InterPro" id="IPR002541">
    <property type="entry name" value="Cyt_c_assembly"/>
</dbReference>
<dbReference type="EMBL" id="QGGU01000001">
    <property type="protein sequence ID" value="PWK54436.1"/>
    <property type="molecule type" value="Genomic_DNA"/>
</dbReference>
<feature type="transmembrane region" description="Helical" evidence="1">
    <location>
        <begin position="176"/>
        <end position="202"/>
    </location>
</feature>
<feature type="transmembrane region" description="Helical" evidence="1">
    <location>
        <begin position="93"/>
        <end position="114"/>
    </location>
</feature>
<feature type="transmembrane region" description="Helical" evidence="1">
    <location>
        <begin position="126"/>
        <end position="155"/>
    </location>
</feature>
<dbReference type="OrthoDB" id="9780793at2"/>
<protein>
    <submittedName>
        <fullName evidence="3">ABC-type uncharacterized transport system permease subunit</fullName>
    </submittedName>
</protein>
<keyword evidence="1" id="KW-0812">Transmembrane</keyword>
<reference evidence="3 4" key="1">
    <citation type="submission" date="2018-05" db="EMBL/GenBank/DDBJ databases">
        <title>Genomic Encyclopedia of Type Strains, Phase IV (KMG-IV): sequencing the most valuable type-strain genomes for metagenomic binning, comparative biology and taxonomic classification.</title>
        <authorList>
            <person name="Goeker M."/>
        </authorList>
    </citation>
    <scope>NUCLEOTIDE SEQUENCE [LARGE SCALE GENOMIC DNA]</scope>
    <source>
        <strain evidence="3 4">DSM 25350</strain>
    </source>
</reference>
<feature type="transmembrane region" description="Helical" evidence="1">
    <location>
        <begin position="6"/>
        <end position="28"/>
    </location>
</feature>
<accession>A0A316G3D9</accession>
<evidence type="ECO:0000313" key="4">
    <source>
        <dbReference type="Proteomes" id="UP000245790"/>
    </source>
</evidence>
<evidence type="ECO:0000256" key="1">
    <source>
        <dbReference type="SAM" id="Phobius"/>
    </source>
</evidence>
<dbReference type="RefSeq" id="WP_109761551.1">
    <property type="nucleotide sequence ID" value="NZ_QGGU01000001.1"/>
</dbReference>
<evidence type="ECO:0000313" key="3">
    <source>
        <dbReference type="EMBL" id="PWK54436.1"/>
    </source>
</evidence>
<feature type="transmembrane region" description="Helical" evidence="1">
    <location>
        <begin position="65"/>
        <end position="86"/>
    </location>
</feature>
<keyword evidence="4" id="KW-1185">Reference proteome</keyword>
<feature type="transmembrane region" description="Helical" evidence="1">
    <location>
        <begin position="245"/>
        <end position="263"/>
    </location>
</feature>
<feature type="transmembrane region" description="Helical" evidence="1">
    <location>
        <begin position="214"/>
        <end position="233"/>
    </location>
</feature>
<dbReference type="GO" id="GO:0017004">
    <property type="term" value="P:cytochrome complex assembly"/>
    <property type="evidence" value="ECO:0007669"/>
    <property type="project" value="InterPro"/>
</dbReference>
<dbReference type="InterPro" id="IPR052372">
    <property type="entry name" value="YpjD/HemX"/>
</dbReference>
<name>A0A316G3D9_9GAMM</name>
<evidence type="ECO:0000259" key="2">
    <source>
        <dbReference type="Pfam" id="PF01578"/>
    </source>
</evidence>
<organism evidence="3 4">
    <name type="scientific">Pleionea mediterranea</name>
    <dbReference type="NCBI Taxonomy" id="523701"/>
    <lineage>
        <taxon>Bacteria</taxon>
        <taxon>Pseudomonadati</taxon>
        <taxon>Pseudomonadota</taxon>
        <taxon>Gammaproteobacteria</taxon>
        <taxon>Oceanospirillales</taxon>
        <taxon>Pleioneaceae</taxon>
        <taxon>Pleionea</taxon>
    </lineage>
</organism>
<feature type="transmembrane region" description="Helical" evidence="1">
    <location>
        <begin position="40"/>
        <end position="59"/>
    </location>
</feature>
<dbReference type="PANTHER" id="PTHR38034:SF1">
    <property type="entry name" value="INNER MEMBRANE PROTEIN YPJD"/>
    <property type="match status" value="1"/>
</dbReference>
<dbReference type="PANTHER" id="PTHR38034">
    <property type="entry name" value="INNER MEMBRANE PROTEIN YPJD"/>
    <property type="match status" value="1"/>
</dbReference>
<dbReference type="AlphaFoldDB" id="A0A316G3D9"/>
<gene>
    <name evidence="3" type="ORF">C8D97_101284</name>
</gene>
<sequence>MEQSLTPLVISGIFTVFFYGLLIISSLISLKAPQAASSGFNLLAVTAIAVHGFFLYLLIDTANTQNLTLFNMMSLTNWLAMIVLFFNSFKRNVTLMMVIISSFALISSLLGMLYPGESSTQLSGQWASLLHIFSAITSTGLLMLAAVQAILVAFADKRLRSHPTNMPSFFPPLQSLEHFLFQLLLLGFILMSGSLIIALFFLQESFSSQPLHKSVLSTLSWIIFGVLLAGHQLKGWRGMTAAKWTLSGFALLSIGYFGSKLVLELIL</sequence>
<proteinExistence type="predicted"/>
<keyword evidence="1" id="KW-0472">Membrane</keyword>
<dbReference type="Proteomes" id="UP000245790">
    <property type="component" value="Unassembled WGS sequence"/>
</dbReference>
<keyword evidence="1" id="KW-1133">Transmembrane helix</keyword>